<dbReference type="Proteomes" id="UP001066276">
    <property type="component" value="Chromosome 6"/>
</dbReference>
<keyword evidence="3" id="KW-1185">Reference proteome</keyword>
<feature type="region of interest" description="Disordered" evidence="1">
    <location>
        <begin position="145"/>
        <end position="197"/>
    </location>
</feature>
<dbReference type="AlphaFoldDB" id="A0AAV7QBT0"/>
<comment type="caution">
    <text evidence="2">The sequence shown here is derived from an EMBL/GenBank/DDBJ whole genome shotgun (WGS) entry which is preliminary data.</text>
</comment>
<organism evidence="2 3">
    <name type="scientific">Pleurodeles waltl</name>
    <name type="common">Iberian ribbed newt</name>
    <dbReference type="NCBI Taxonomy" id="8319"/>
    <lineage>
        <taxon>Eukaryota</taxon>
        <taxon>Metazoa</taxon>
        <taxon>Chordata</taxon>
        <taxon>Craniata</taxon>
        <taxon>Vertebrata</taxon>
        <taxon>Euteleostomi</taxon>
        <taxon>Amphibia</taxon>
        <taxon>Batrachia</taxon>
        <taxon>Caudata</taxon>
        <taxon>Salamandroidea</taxon>
        <taxon>Salamandridae</taxon>
        <taxon>Pleurodelinae</taxon>
        <taxon>Pleurodeles</taxon>
    </lineage>
</organism>
<evidence type="ECO:0000313" key="3">
    <source>
        <dbReference type="Proteomes" id="UP001066276"/>
    </source>
</evidence>
<name>A0AAV7QBT0_PLEWA</name>
<sequence length="241" mass="25164">MPHCSSGGPVVLLVRERPSSATHSRSVQPHHLARFLRDSGGRGSEGAAPSISYYPGVVLAGRAGTKGAATSASPLGATSPQAVPGPPGTEDPDTPRAKRPRSLTVPAPLGIRPAEFGRVSPSEDPGEGGGLPRCTSAALAALVQQRPLGVSRSRPEYRATPLQGTARSSGRPLSRSPRHPASPYSSQPAPRGTKATPPFGWGLKKFCLVAGFGRMTEGSRALLECDRHLDVRSHALHIYVL</sequence>
<protein>
    <submittedName>
        <fullName evidence="2">Uncharacterized protein</fullName>
    </submittedName>
</protein>
<evidence type="ECO:0000256" key="1">
    <source>
        <dbReference type="SAM" id="MobiDB-lite"/>
    </source>
</evidence>
<reference evidence="2" key="1">
    <citation type="journal article" date="2022" name="bioRxiv">
        <title>Sequencing and chromosome-scale assembly of the giantPleurodeles waltlgenome.</title>
        <authorList>
            <person name="Brown T."/>
            <person name="Elewa A."/>
            <person name="Iarovenko S."/>
            <person name="Subramanian E."/>
            <person name="Araus A.J."/>
            <person name="Petzold A."/>
            <person name="Susuki M."/>
            <person name="Suzuki K.-i.T."/>
            <person name="Hayashi T."/>
            <person name="Toyoda A."/>
            <person name="Oliveira C."/>
            <person name="Osipova E."/>
            <person name="Leigh N.D."/>
            <person name="Simon A."/>
            <person name="Yun M.H."/>
        </authorList>
    </citation>
    <scope>NUCLEOTIDE SEQUENCE</scope>
    <source>
        <strain evidence="2">20211129_DDA</strain>
        <tissue evidence="2">Liver</tissue>
    </source>
</reference>
<feature type="region of interest" description="Disordered" evidence="1">
    <location>
        <begin position="67"/>
        <end position="133"/>
    </location>
</feature>
<proteinExistence type="predicted"/>
<feature type="compositionally biased region" description="Polar residues" evidence="1">
    <location>
        <begin position="68"/>
        <end position="81"/>
    </location>
</feature>
<gene>
    <name evidence="2" type="ORF">NDU88_004164</name>
</gene>
<dbReference type="EMBL" id="JANPWB010000010">
    <property type="protein sequence ID" value="KAJ1137768.1"/>
    <property type="molecule type" value="Genomic_DNA"/>
</dbReference>
<accession>A0AAV7QBT0</accession>
<evidence type="ECO:0000313" key="2">
    <source>
        <dbReference type="EMBL" id="KAJ1137768.1"/>
    </source>
</evidence>